<proteinExistence type="predicted"/>
<sequence length="807" mass="91892">MADGKLERTPVKIMPFVDPEQAIAHMLMRPGKYEQLQLWRSPGDEPGPADALHLEGYAAFPDPDKPMKNITDGWAWRALRAGLIRRRTGTWKVEDVDVKELNQRFVSLPCGLVWQINIDWFQAVKNSNHSTGALYMSLCNNPRDIQFIREETFLVIAIPGPSEPSLEQLNHVLVSFTNSMKRLYNGAVFRVHGHQNPEVSHSQILSNVSDLPASRKTAGLPSHNSKFFMCPHCYMHFYELTQVHCFDPSRFKPRDDYRHLKYAFRAREATPEVAEEIFRKRGIRWSVMDELVGWLPAQSSSIDPMHAIMLTMIKHLNRTIIYNNGLLNSKSREEFSCIEKMETFFSKIVWPVSIGRLPPSLSHGAGSVKADQWRTQILVLFLALFAAWHVDGEIPDINAPSSPPNSKLLRAQQKSEKLVRKCLLESYMADNPNPSDSEINRIKKVKMDRSLRRHYEAILEFTAAVRILSTREISPNEVKRGFAALGNAVQSWARMFCHLTPYFHLAFHTEPQFYGMGPMYGWWAFGYERNNGFLGRFNHNGHSGGELEGTMMRRWWKTIFIHDLLTNLEMIQDPAPEDLNSIELLKSYLKGGTKERKGTLQNSLARNAGADTIQLSRFPRPLALRSIPGYYGLIFSYLSTLWGGKMLLYSDVSAAVPEGGAIFNGQVQAFSHIVVNGRRYGAVSQPRGRSAQYAYINDRRPVQIQHILRAVQPQSGGNDRIADFAIVRRFQSDNNIPEFPWDLRATDLGVHTWYADELGPPEAISLSQLSGHFILARLDVLAIEFWITVAYDHEKTEPDAVDEDEEA</sequence>
<evidence type="ECO:0000313" key="2">
    <source>
        <dbReference type="Proteomes" id="UP001215598"/>
    </source>
</evidence>
<name>A0AAD7J4E3_9AGAR</name>
<reference evidence="1" key="1">
    <citation type="submission" date="2023-03" db="EMBL/GenBank/DDBJ databases">
        <title>Massive genome expansion in bonnet fungi (Mycena s.s.) driven by repeated elements and novel gene families across ecological guilds.</title>
        <authorList>
            <consortium name="Lawrence Berkeley National Laboratory"/>
            <person name="Harder C.B."/>
            <person name="Miyauchi S."/>
            <person name="Viragh M."/>
            <person name="Kuo A."/>
            <person name="Thoen E."/>
            <person name="Andreopoulos B."/>
            <person name="Lu D."/>
            <person name="Skrede I."/>
            <person name="Drula E."/>
            <person name="Henrissat B."/>
            <person name="Morin E."/>
            <person name="Kohler A."/>
            <person name="Barry K."/>
            <person name="LaButti K."/>
            <person name="Morin E."/>
            <person name="Salamov A."/>
            <person name="Lipzen A."/>
            <person name="Mereny Z."/>
            <person name="Hegedus B."/>
            <person name="Baldrian P."/>
            <person name="Stursova M."/>
            <person name="Weitz H."/>
            <person name="Taylor A."/>
            <person name="Grigoriev I.V."/>
            <person name="Nagy L.G."/>
            <person name="Martin F."/>
            <person name="Kauserud H."/>
        </authorList>
    </citation>
    <scope>NUCLEOTIDE SEQUENCE</scope>
    <source>
        <strain evidence="1">CBHHK182m</strain>
    </source>
</reference>
<dbReference type="AlphaFoldDB" id="A0AAD7J4E3"/>
<comment type="caution">
    <text evidence="1">The sequence shown here is derived from an EMBL/GenBank/DDBJ whole genome shotgun (WGS) entry which is preliminary data.</text>
</comment>
<accession>A0AAD7J4E3</accession>
<dbReference type="PANTHER" id="PTHR46579:SF2">
    <property type="entry name" value="C2H2-TYPE DOMAIN-CONTAINING PROTEIN"/>
    <property type="match status" value="1"/>
</dbReference>
<dbReference type="PANTHER" id="PTHR46579">
    <property type="entry name" value="F5/8 TYPE C DOMAIN-CONTAINING PROTEIN-RELATED"/>
    <property type="match status" value="1"/>
</dbReference>
<protein>
    <submittedName>
        <fullName evidence="1">Uncharacterized protein</fullName>
    </submittedName>
</protein>
<gene>
    <name evidence="1" type="ORF">B0H16DRAFT_1538396</name>
</gene>
<evidence type="ECO:0000313" key="1">
    <source>
        <dbReference type="EMBL" id="KAJ7756554.1"/>
    </source>
</evidence>
<keyword evidence="2" id="KW-1185">Reference proteome</keyword>
<dbReference type="EMBL" id="JARKIB010000046">
    <property type="protein sequence ID" value="KAJ7756554.1"/>
    <property type="molecule type" value="Genomic_DNA"/>
</dbReference>
<organism evidence="1 2">
    <name type="scientific">Mycena metata</name>
    <dbReference type="NCBI Taxonomy" id="1033252"/>
    <lineage>
        <taxon>Eukaryota</taxon>
        <taxon>Fungi</taxon>
        <taxon>Dikarya</taxon>
        <taxon>Basidiomycota</taxon>
        <taxon>Agaricomycotina</taxon>
        <taxon>Agaricomycetes</taxon>
        <taxon>Agaricomycetidae</taxon>
        <taxon>Agaricales</taxon>
        <taxon>Marasmiineae</taxon>
        <taxon>Mycenaceae</taxon>
        <taxon>Mycena</taxon>
    </lineage>
</organism>
<dbReference type="Proteomes" id="UP001215598">
    <property type="component" value="Unassembled WGS sequence"/>
</dbReference>